<sequence>MNTPVMTMRRVCFQPSKQTGRWRDSALQYLREIIELPAQRICPSSFDIWRLICLIRMRSNSYIKKALDPIFIGSSSIWSHTQTPQRNFLFGYFYRSRAAGPL</sequence>
<name>A0AAN8MMV4_9PEZI</name>
<dbReference type="Proteomes" id="UP001313282">
    <property type="component" value="Unassembled WGS sequence"/>
</dbReference>
<dbReference type="EMBL" id="JAVHNR010000010">
    <property type="protein sequence ID" value="KAK6331582.1"/>
    <property type="molecule type" value="Genomic_DNA"/>
</dbReference>
<organism evidence="1 2">
    <name type="scientific">Orbilia javanica</name>
    <dbReference type="NCBI Taxonomy" id="47235"/>
    <lineage>
        <taxon>Eukaryota</taxon>
        <taxon>Fungi</taxon>
        <taxon>Dikarya</taxon>
        <taxon>Ascomycota</taxon>
        <taxon>Pezizomycotina</taxon>
        <taxon>Orbiliomycetes</taxon>
        <taxon>Orbiliales</taxon>
        <taxon>Orbiliaceae</taxon>
        <taxon>Orbilia</taxon>
    </lineage>
</organism>
<accession>A0AAN8MMV4</accession>
<comment type="caution">
    <text evidence="1">The sequence shown here is derived from an EMBL/GenBank/DDBJ whole genome shotgun (WGS) entry which is preliminary data.</text>
</comment>
<proteinExistence type="predicted"/>
<keyword evidence="2" id="KW-1185">Reference proteome</keyword>
<reference evidence="1 2" key="1">
    <citation type="submission" date="2019-10" db="EMBL/GenBank/DDBJ databases">
        <authorList>
            <person name="Palmer J.M."/>
        </authorList>
    </citation>
    <scope>NUCLEOTIDE SEQUENCE [LARGE SCALE GENOMIC DNA]</scope>
    <source>
        <strain evidence="1 2">TWF718</strain>
    </source>
</reference>
<evidence type="ECO:0000313" key="2">
    <source>
        <dbReference type="Proteomes" id="UP001313282"/>
    </source>
</evidence>
<dbReference type="AlphaFoldDB" id="A0AAN8MMV4"/>
<gene>
    <name evidence="1" type="ORF">TWF718_002131</name>
</gene>
<protein>
    <submittedName>
        <fullName evidence="1">Uncharacterized protein</fullName>
    </submittedName>
</protein>
<evidence type="ECO:0000313" key="1">
    <source>
        <dbReference type="EMBL" id="KAK6331582.1"/>
    </source>
</evidence>